<organism evidence="2 3">
    <name type="scientific">Gigaspora rosea</name>
    <dbReference type="NCBI Taxonomy" id="44941"/>
    <lineage>
        <taxon>Eukaryota</taxon>
        <taxon>Fungi</taxon>
        <taxon>Fungi incertae sedis</taxon>
        <taxon>Mucoromycota</taxon>
        <taxon>Glomeromycotina</taxon>
        <taxon>Glomeromycetes</taxon>
        <taxon>Diversisporales</taxon>
        <taxon>Gigasporaceae</taxon>
        <taxon>Gigaspora</taxon>
    </lineage>
</organism>
<dbReference type="InterPro" id="IPR011009">
    <property type="entry name" value="Kinase-like_dom_sf"/>
</dbReference>
<dbReference type="InterPro" id="IPR051681">
    <property type="entry name" value="Ser/Thr_Kinases-Pseudokinases"/>
</dbReference>
<keyword evidence="2" id="KW-0418">Kinase</keyword>
<comment type="caution">
    <text evidence="2">The sequence shown here is derived from an EMBL/GenBank/DDBJ whole genome shotgun (WGS) entry which is preliminary data.</text>
</comment>
<dbReference type="OrthoDB" id="1668230at2759"/>
<sequence length="213" mass="24957">MKWKDKLNLLLCIISDLQIIHSQELIHRDLHCGNILLQESLSSAYIVDLGLSIHSNIVDKIGPEDIYGVLPYIAPEIFDKRPYTTASDIYSFGIIMWEILYGKSVYYNKEFNQQLQIEICCNNLRPSIIKDTPQCYINLMKECWEKCPEHRPTAEKIYDIFTKWNDDERILLELSSSDNLLKDIENGHDQIYNETKYCSRIYYSTSFILDAVK</sequence>
<dbReference type="Gene3D" id="1.10.510.10">
    <property type="entry name" value="Transferase(Phosphotransferase) domain 1"/>
    <property type="match status" value="1"/>
</dbReference>
<dbReference type="PROSITE" id="PS50011">
    <property type="entry name" value="PROTEIN_KINASE_DOM"/>
    <property type="match status" value="1"/>
</dbReference>
<dbReference type="InterPro" id="IPR001245">
    <property type="entry name" value="Ser-Thr/Tyr_kinase_cat_dom"/>
</dbReference>
<keyword evidence="2" id="KW-0808">Transferase</keyword>
<evidence type="ECO:0000313" key="2">
    <source>
        <dbReference type="EMBL" id="RIB02232.1"/>
    </source>
</evidence>
<accession>A0A397TVV0</accession>
<reference evidence="2 3" key="1">
    <citation type="submission" date="2018-06" db="EMBL/GenBank/DDBJ databases">
        <title>Comparative genomics reveals the genomic features of Rhizophagus irregularis, R. cerebriforme, R. diaphanum and Gigaspora rosea, and their symbiotic lifestyle signature.</title>
        <authorList>
            <person name="Morin E."/>
            <person name="San Clemente H."/>
            <person name="Chen E.C.H."/>
            <person name="De La Providencia I."/>
            <person name="Hainaut M."/>
            <person name="Kuo A."/>
            <person name="Kohler A."/>
            <person name="Murat C."/>
            <person name="Tang N."/>
            <person name="Roy S."/>
            <person name="Loubradou J."/>
            <person name="Henrissat B."/>
            <person name="Grigoriev I.V."/>
            <person name="Corradi N."/>
            <person name="Roux C."/>
            <person name="Martin F.M."/>
        </authorList>
    </citation>
    <scope>NUCLEOTIDE SEQUENCE [LARGE SCALE GENOMIC DNA]</scope>
    <source>
        <strain evidence="2 3">DAOM 194757</strain>
    </source>
</reference>
<feature type="domain" description="Protein kinase" evidence="1">
    <location>
        <begin position="1"/>
        <end position="161"/>
    </location>
</feature>
<dbReference type="Proteomes" id="UP000266673">
    <property type="component" value="Unassembled WGS sequence"/>
</dbReference>
<dbReference type="Pfam" id="PF07714">
    <property type="entry name" value="PK_Tyr_Ser-Thr"/>
    <property type="match status" value="1"/>
</dbReference>
<evidence type="ECO:0000313" key="3">
    <source>
        <dbReference type="Proteomes" id="UP000266673"/>
    </source>
</evidence>
<evidence type="ECO:0000259" key="1">
    <source>
        <dbReference type="PROSITE" id="PS50011"/>
    </source>
</evidence>
<dbReference type="SUPFAM" id="SSF56112">
    <property type="entry name" value="Protein kinase-like (PK-like)"/>
    <property type="match status" value="1"/>
</dbReference>
<protein>
    <submittedName>
        <fullName evidence="2">Kinase-like domain-containing protein</fullName>
    </submittedName>
</protein>
<dbReference type="PANTHER" id="PTHR44329">
    <property type="entry name" value="SERINE/THREONINE-PROTEIN KINASE TNNI3K-RELATED"/>
    <property type="match status" value="1"/>
</dbReference>
<dbReference type="GO" id="GO:0005524">
    <property type="term" value="F:ATP binding"/>
    <property type="evidence" value="ECO:0007669"/>
    <property type="project" value="InterPro"/>
</dbReference>
<dbReference type="STRING" id="44941.A0A397TVV0"/>
<dbReference type="InterPro" id="IPR000719">
    <property type="entry name" value="Prot_kinase_dom"/>
</dbReference>
<dbReference type="PRINTS" id="PR00109">
    <property type="entry name" value="TYRKINASE"/>
</dbReference>
<name>A0A397TVV0_9GLOM</name>
<dbReference type="AlphaFoldDB" id="A0A397TVV0"/>
<proteinExistence type="predicted"/>
<keyword evidence="3" id="KW-1185">Reference proteome</keyword>
<gene>
    <name evidence="2" type="ORF">C2G38_1991592</name>
</gene>
<dbReference type="GO" id="GO:0004674">
    <property type="term" value="F:protein serine/threonine kinase activity"/>
    <property type="evidence" value="ECO:0007669"/>
    <property type="project" value="TreeGrafter"/>
</dbReference>
<dbReference type="EMBL" id="QKWP01002766">
    <property type="protein sequence ID" value="RIB02232.1"/>
    <property type="molecule type" value="Genomic_DNA"/>
</dbReference>